<evidence type="ECO:0000256" key="13">
    <source>
        <dbReference type="ARBA" id="ARBA00037706"/>
    </source>
</evidence>
<dbReference type="GO" id="GO:0000139">
    <property type="term" value="C:Golgi membrane"/>
    <property type="evidence" value="ECO:0007669"/>
    <property type="project" value="UniProtKB-SubCell"/>
</dbReference>
<dbReference type="PANTHER" id="PTHR10468:SF0">
    <property type="entry name" value="ALPHA-1,3-MANNOSYL-GLYCOPROTEIN 2-BETA-N-ACETYLGLUCOSAMINYLTRANSFERASE"/>
    <property type="match status" value="1"/>
</dbReference>
<dbReference type="FunFam" id="3.90.550.10:FF:000252">
    <property type="entry name" value="Protein O-linked-mannose beta-1,2-N-acetylglucosaminyltransferase 1"/>
    <property type="match status" value="1"/>
</dbReference>
<keyword evidence="5" id="KW-0808">Transferase</keyword>
<dbReference type="Gene3D" id="3.90.550.10">
    <property type="entry name" value="Spore Coat Polysaccharide Biosynthesis Protein SpsA, Chain A"/>
    <property type="match status" value="1"/>
</dbReference>
<comment type="cofactor">
    <cofactor evidence="17">
        <name>Mn(2+)</name>
        <dbReference type="ChEBI" id="CHEBI:29035"/>
    </cofactor>
    <text evidence="17">The cofactor is mostly bound to the substrate.</text>
</comment>
<evidence type="ECO:0000256" key="16">
    <source>
        <dbReference type="ARBA" id="ARBA00049421"/>
    </source>
</evidence>
<proteinExistence type="inferred from homology"/>
<dbReference type="WBParaSite" id="maker-uti_cns_0048217-snap-gene-0.14-mRNA-1">
    <property type="protein sequence ID" value="maker-uti_cns_0048217-snap-gene-0.14-mRNA-1"/>
    <property type="gene ID" value="maker-uti_cns_0048217-snap-gene-0.14"/>
</dbReference>
<keyword evidence="9" id="KW-1133">Transmembrane helix</keyword>
<dbReference type="Proteomes" id="UP000095280">
    <property type="component" value="Unplaced"/>
</dbReference>
<keyword evidence="7 17" id="KW-0479">Metal-binding</keyword>
<dbReference type="EC" id="2.4.1.101" evidence="14 17"/>
<evidence type="ECO:0000256" key="9">
    <source>
        <dbReference type="ARBA" id="ARBA00022989"/>
    </source>
</evidence>
<dbReference type="Gene3D" id="3.10.180.20">
    <property type="entry name" value="N-Acetylglucosaminyltransferase I, Domain 2"/>
    <property type="match status" value="1"/>
</dbReference>
<dbReference type="SUPFAM" id="SSF53448">
    <property type="entry name" value="Nucleotide-diphospho-sugar transferases"/>
    <property type="match status" value="1"/>
</dbReference>
<evidence type="ECO:0000256" key="3">
    <source>
        <dbReference type="ARBA" id="ARBA00006492"/>
    </source>
</evidence>
<evidence type="ECO:0000256" key="7">
    <source>
        <dbReference type="ARBA" id="ARBA00022723"/>
    </source>
</evidence>
<comment type="subcellular location">
    <subcellularLocation>
        <location evidence="1 17">Golgi apparatus membrane</location>
        <topology evidence="1 17">Single-pass type II membrane protein</topology>
    </subcellularLocation>
</comment>
<evidence type="ECO:0000256" key="2">
    <source>
        <dbReference type="ARBA" id="ARBA00004922"/>
    </source>
</evidence>
<keyword evidence="18" id="KW-1185">Reference proteome</keyword>
<comment type="catalytic activity">
    <reaction evidence="16 17">
        <text>N(4)-(alpha-D-Man-(1-&gt;3)-[alpha-D-Man-(1-&gt;3)-[alpha-D-Man-(1-&gt;6)]-alpha-D-Man-(1-&gt;6)]-beta-D-Man-(1-&gt;4)-beta-D-GlcNAc-(1-&gt;4)-beta-D-GlcNAc)-L-asparaginyl-[protein] (N-glucan mannose isomer 5A1,2) + UDP-N-acetyl-alpha-D-glucosamine = N(4)-{beta-D-GlcNAc-(1-&gt;2)-alpha-D-Man-(1-&gt;3)-[alpha-D-Man-(1-&gt;3)-[alpha-D-Man-(1-&gt;6)]-alpha-D-Man-(1-&gt;6)]-beta-D-Man-(1-&gt;4)-beta-D-GlcNAc-(1-&gt;4)-beta-D-GlcNAc}-L-asparaginyl-[protein] + UDP + H(+)</text>
        <dbReference type="Rhea" id="RHEA:11456"/>
        <dbReference type="Rhea" id="RHEA-COMP:14367"/>
        <dbReference type="Rhea" id="RHEA-COMP:14368"/>
        <dbReference type="ChEBI" id="CHEBI:15378"/>
        <dbReference type="ChEBI" id="CHEBI:57705"/>
        <dbReference type="ChEBI" id="CHEBI:58223"/>
        <dbReference type="ChEBI" id="CHEBI:59087"/>
        <dbReference type="ChEBI" id="CHEBI:60625"/>
        <dbReference type="EC" id="2.4.1.101"/>
    </reaction>
</comment>
<dbReference type="GO" id="GO:0003827">
    <property type="term" value="F:alpha-1,3-mannosylglycoprotein 2-beta-N-acetylglucosaminyltransferase activity"/>
    <property type="evidence" value="ECO:0007669"/>
    <property type="project" value="UniProtKB-UniRule"/>
</dbReference>
<dbReference type="GO" id="GO:0006487">
    <property type="term" value="P:protein N-linked glycosylation"/>
    <property type="evidence" value="ECO:0007669"/>
    <property type="project" value="TreeGrafter"/>
</dbReference>
<dbReference type="GO" id="GO:0030145">
    <property type="term" value="F:manganese ion binding"/>
    <property type="evidence" value="ECO:0007669"/>
    <property type="project" value="UniProtKB-UniRule"/>
</dbReference>
<evidence type="ECO:0000313" key="19">
    <source>
        <dbReference type="WBParaSite" id="maker-uti_cns_0048217-snap-gene-0.14-mRNA-1"/>
    </source>
</evidence>
<reference evidence="19" key="1">
    <citation type="submission" date="2016-11" db="UniProtKB">
        <authorList>
            <consortium name="WormBaseParasite"/>
        </authorList>
    </citation>
    <scope>IDENTIFICATION</scope>
</reference>
<evidence type="ECO:0000256" key="12">
    <source>
        <dbReference type="ARBA" id="ARBA00023211"/>
    </source>
</evidence>
<keyword evidence="8 17" id="KW-0735">Signal-anchor</keyword>
<dbReference type="InterPro" id="IPR004139">
    <property type="entry name" value="Glyco_trans_13"/>
</dbReference>
<keyword evidence="10 17" id="KW-0333">Golgi apparatus</keyword>
<comment type="similarity">
    <text evidence="3 17">Belongs to the glycosyltransferase 13 family.</text>
</comment>
<dbReference type="PANTHER" id="PTHR10468">
    <property type="entry name" value="PROTEIN O-LINKED-MANNOSE BETA-1,2-N-ACETYLGLUCOSAMINYLTRANSFERASE 1/ALPHA-1,3-MANNOSYL-GLYCOPROTEIN 2-BETA-N-ACETYLGLUCOSAMINYLTRANSFERASE"/>
    <property type="match status" value="1"/>
</dbReference>
<keyword evidence="4 17" id="KW-0328">Glycosyltransferase</keyword>
<sequence length="438" mass="50055">MMKQIIIYVRRLPWRWIFSIGLAVWFVLAIWLILLNHSALQRNALDIQGTLIPVPALPEQNISFKSNQQTGSPESVAVLLLACNRPAAVQRSLSKLLEHRPSGWESNYPIIVSIDCAHSATESVVSRFSSQLAGVLRQPDRKRIKTALRERHLIGYYKISRHFKWALDQVFLHLNYTAAIVVEDDLDIAPDFYAYFRHLSPLLIRDPSVWCISAWNDNGKASLIDANRPDLFHRTEFFPGLGWMLLRSLWLELRRQWPAAYWDDHLRKPAIRRGRACIRPEVSRSYTFGRIGVSHGQHFDRFLRHIVLHNSSSDVRYDLMGLDHLTRQAYDAQFSALVYGLPLAASPAEALVMPLPTSSQLNNRNFTIGLLDRPAVRIEYSSRDQFVAAAKLLGSMSDFKQGVPRCGYQGVVSVFQAGRRIFLAPKLPWNGYVTAWNN</sequence>
<evidence type="ECO:0000256" key="5">
    <source>
        <dbReference type="ARBA" id="ARBA00022679"/>
    </source>
</evidence>
<keyword evidence="12 17" id="KW-0464">Manganese</keyword>
<dbReference type="AlphaFoldDB" id="A0A1I8JK86"/>
<evidence type="ECO:0000256" key="11">
    <source>
        <dbReference type="ARBA" id="ARBA00023136"/>
    </source>
</evidence>
<comment type="function">
    <text evidence="13 17">Initiates complex N-linked carbohydrate formation. Essential for the conversion of high-mannose to hybrid and complex N-glycans.</text>
</comment>
<dbReference type="InterPro" id="IPR029044">
    <property type="entry name" value="Nucleotide-diphossugar_trans"/>
</dbReference>
<protein>
    <recommendedName>
        <fullName evidence="14 17">Alpha-1,3-mannosyl-glycoprotein 2-beta-N-acetylglucosaminyltransferase</fullName>
        <shortName evidence="17">GNT-I</shortName>
        <shortName evidence="17">GlcNAc-T I</shortName>
        <ecNumber evidence="14 17">2.4.1.101</ecNumber>
    </recommendedName>
    <alternativeName>
        <fullName evidence="15 17">N-glycosyl-oligosaccharide-glycoprotein N-acetylglucosaminyltransferase I</fullName>
    </alternativeName>
</protein>
<evidence type="ECO:0000256" key="14">
    <source>
        <dbReference type="ARBA" id="ARBA00038949"/>
    </source>
</evidence>
<dbReference type="OrthoDB" id="440755at2759"/>
<accession>A0A1I8JK86</accession>
<organism evidence="18 19">
    <name type="scientific">Macrostomum lignano</name>
    <dbReference type="NCBI Taxonomy" id="282301"/>
    <lineage>
        <taxon>Eukaryota</taxon>
        <taxon>Metazoa</taxon>
        <taxon>Spiralia</taxon>
        <taxon>Lophotrochozoa</taxon>
        <taxon>Platyhelminthes</taxon>
        <taxon>Rhabditophora</taxon>
        <taxon>Macrostomorpha</taxon>
        <taxon>Macrostomida</taxon>
        <taxon>Macrostomidae</taxon>
        <taxon>Macrostomum</taxon>
    </lineage>
</organism>
<evidence type="ECO:0000256" key="10">
    <source>
        <dbReference type="ARBA" id="ARBA00023034"/>
    </source>
</evidence>
<comment type="pathway">
    <text evidence="2 17">Protein modification; protein glycosylation.</text>
</comment>
<evidence type="ECO:0000256" key="1">
    <source>
        <dbReference type="ARBA" id="ARBA00004323"/>
    </source>
</evidence>
<evidence type="ECO:0000256" key="6">
    <source>
        <dbReference type="ARBA" id="ARBA00022692"/>
    </source>
</evidence>
<dbReference type="STRING" id="282301.A0A1I8JK86"/>
<dbReference type="Pfam" id="PF03071">
    <property type="entry name" value="GNT-I"/>
    <property type="match status" value="1"/>
</dbReference>
<keyword evidence="11" id="KW-0472">Membrane</keyword>
<keyword evidence="6" id="KW-0812">Transmembrane</keyword>
<evidence type="ECO:0000313" key="18">
    <source>
        <dbReference type="Proteomes" id="UP000095280"/>
    </source>
</evidence>
<evidence type="ECO:0000256" key="17">
    <source>
        <dbReference type="RuleBase" id="RU368119"/>
    </source>
</evidence>
<evidence type="ECO:0000256" key="8">
    <source>
        <dbReference type="ARBA" id="ARBA00022968"/>
    </source>
</evidence>
<dbReference type="UniPathway" id="UPA00378"/>
<evidence type="ECO:0000256" key="4">
    <source>
        <dbReference type="ARBA" id="ARBA00022676"/>
    </source>
</evidence>
<evidence type="ECO:0000256" key="15">
    <source>
        <dbReference type="ARBA" id="ARBA00041712"/>
    </source>
</evidence>
<dbReference type="InterPro" id="IPR052261">
    <property type="entry name" value="Glycosyltransferase_13"/>
</dbReference>
<name>A0A1I8JK86_9PLAT</name>